<dbReference type="SUPFAM" id="SSF52540">
    <property type="entry name" value="P-loop containing nucleoside triphosphate hydrolases"/>
    <property type="match status" value="1"/>
</dbReference>
<keyword evidence="5 6" id="KW-0342">GTP-binding</keyword>
<evidence type="ECO:0000259" key="10">
    <source>
        <dbReference type="PROSITE" id="PS51705"/>
    </source>
</evidence>
<dbReference type="InterPro" id="IPR025121">
    <property type="entry name" value="GTPase_HflX_N"/>
</dbReference>
<comment type="caution">
    <text evidence="11">The sequence shown here is derived from an EMBL/GenBank/DDBJ whole genome shotgun (WGS) entry which is preliminary data.</text>
</comment>
<dbReference type="PRINTS" id="PR00326">
    <property type="entry name" value="GTP1OBG"/>
</dbReference>
<evidence type="ECO:0000256" key="2">
    <source>
        <dbReference type="ARBA" id="ARBA00022723"/>
    </source>
</evidence>
<comment type="cofactor">
    <cofactor evidence="8">
        <name>Mg(2+)</name>
        <dbReference type="ChEBI" id="CHEBI:18420"/>
    </cofactor>
</comment>
<proteinExistence type="inferred from homology"/>
<dbReference type="Pfam" id="PF16360">
    <property type="entry name" value="GTP-bdg_M"/>
    <property type="match status" value="1"/>
</dbReference>
<dbReference type="PANTHER" id="PTHR10229:SF0">
    <property type="entry name" value="GTP-BINDING PROTEIN 6-RELATED"/>
    <property type="match status" value="1"/>
</dbReference>
<evidence type="ECO:0000256" key="7">
    <source>
        <dbReference type="PIRSR" id="PIRSR006809-1"/>
    </source>
</evidence>
<evidence type="ECO:0000256" key="4">
    <source>
        <dbReference type="ARBA" id="ARBA00022842"/>
    </source>
</evidence>
<dbReference type="Pfam" id="PF01926">
    <property type="entry name" value="MMR_HSR1"/>
    <property type="match status" value="1"/>
</dbReference>
<evidence type="ECO:0000256" key="8">
    <source>
        <dbReference type="PIRSR" id="PIRSR006809-2"/>
    </source>
</evidence>
<evidence type="ECO:0000313" key="12">
    <source>
        <dbReference type="Proteomes" id="UP000430843"/>
    </source>
</evidence>
<evidence type="ECO:0000256" key="9">
    <source>
        <dbReference type="SAM" id="MobiDB-lite"/>
    </source>
</evidence>
<dbReference type="AlphaFoldDB" id="A0A833FR04"/>
<dbReference type="RefSeq" id="WP_151677522.1">
    <property type="nucleotide sequence ID" value="NZ_WBWA01000005.1"/>
</dbReference>
<organism evidence="11 12">
    <name type="scientific">Brucella tritici</name>
    <dbReference type="NCBI Taxonomy" id="94626"/>
    <lineage>
        <taxon>Bacteria</taxon>
        <taxon>Pseudomonadati</taxon>
        <taxon>Pseudomonadota</taxon>
        <taxon>Alphaproteobacteria</taxon>
        <taxon>Hyphomicrobiales</taxon>
        <taxon>Brucellaceae</taxon>
        <taxon>Brucella/Ochrobactrum group</taxon>
        <taxon>Brucella</taxon>
    </lineage>
</organism>
<dbReference type="PIRSF" id="PIRSF006809">
    <property type="entry name" value="GTP-binding_hflX_prd"/>
    <property type="match status" value="1"/>
</dbReference>
<feature type="binding site" evidence="8">
    <location>
        <position position="246"/>
    </location>
    <ligand>
        <name>Mg(2+)</name>
        <dbReference type="ChEBI" id="CHEBI:18420"/>
    </ligand>
</feature>
<dbReference type="NCBIfam" id="TIGR03156">
    <property type="entry name" value="GTP_HflX"/>
    <property type="match status" value="1"/>
</dbReference>
<dbReference type="InterPro" id="IPR032305">
    <property type="entry name" value="GTP-bd_M"/>
</dbReference>
<dbReference type="PANTHER" id="PTHR10229">
    <property type="entry name" value="GTP-BINDING PROTEIN HFLX"/>
    <property type="match status" value="1"/>
</dbReference>
<evidence type="ECO:0000256" key="6">
    <source>
        <dbReference type="HAMAP-Rule" id="MF_00900"/>
    </source>
</evidence>
<feature type="binding site" evidence="7">
    <location>
        <begin position="264"/>
        <end position="268"/>
    </location>
    <ligand>
        <name>GTP</name>
        <dbReference type="ChEBI" id="CHEBI:37565"/>
    </ligand>
</feature>
<dbReference type="InterPro" id="IPR027417">
    <property type="entry name" value="P-loop_NTPase"/>
</dbReference>
<dbReference type="HAMAP" id="MF_00900">
    <property type="entry name" value="GTPase_HflX"/>
    <property type="match status" value="1"/>
</dbReference>
<protein>
    <recommendedName>
        <fullName evidence="6">GTPase HflX</fullName>
    </recommendedName>
    <alternativeName>
        <fullName evidence="6">GTP-binding protein HflX</fullName>
    </alternativeName>
</protein>
<keyword evidence="3 6" id="KW-0547">Nucleotide-binding</keyword>
<dbReference type="GO" id="GO:0046872">
    <property type="term" value="F:metal ion binding"/>
    <property type="evidence" value="ECO:0007669"/>
    <property type="project" value="UniProtKB-KW"/>
</dbReference>
<comment type="subunit">
    <text evidence="6">Monomer. Associates with the 50S ribosomal subunit.</text>
</comment>
<dbReference type="InterPro" id="IPR016496">
    <property type="entry name" value="GTPase_HflX"/>
</dbReference>
<dbReference type="InterPro" id="IPR006073">
    <property type="entry name" value="GTP-bd"/>
</dbReference>
<feature type="domain" description="Hflx-type G" evidence="10">
    <location>
        <begin position="233"/>
        <end position="407"/>
    </location>
</feature>
<dbReference type="InterPro" id="IPR045498">
    <property type="entry name" value="HflX_C"/>
</dbReference>
<keyword evidence="4 8" id="KW-0460">Magnesium</keyword>
<name>A0A833FR04_9HYPH</name>
<dbReference type="GO" id="GO:0003924">
    <property type="term" value="F:GTPase activity"/>
    <property type="evidence" value="ECO:0007669"/>
    <property type="project" value="UniProtKB-UniRule"/>
</dbReference>
<evidence type="ECO:0000313" key="11">
    <source>
        <dbReference type="EMBL" id="KAB2665941.1"/>
    </source>
</evidence>
<sequence>MSKFKDKKPTSAEADKAFELSEPEPTRAAVIVPVLPERYNTGTSAEDGARPEFQRSNEARLEEAVGLARAINLDIEHAEIAIVANPRPATLLGAGKVESIAETIKEKAIGLVIVDHALTPVQQRNLEKEWNVKVIDRTGLILEIFGERARTKEGALQVELAHLNYQKGRLVRSWTHLERQRGGGGFLGGPGETQIEADRRLLQDKILKIKRELETVVRTRTLHRQKRRKVPHPIVALVGYTNAGKSTLFNRMTGAEVLAEDMLFATLDPTLRRIRLPHGETVILSDTVGFISNLPHHLVAAFRATLEEVVEADLILHVRDISDPDNAAQAEDVESILAGLGIEPQDRKRVVEIWNKIDNLDESGREAAMRLAAAGSEEGRPIPLSAITGEGVDRLLSLIETRIAGSLGPVDVLLSPFELHLLDWIYQHGSSVEREDLEDGSVRIKARLTEVARKTLDEKRGIRPEKPDSDWE</sequence>
<dbReference type="Pfam" id="PF13167">
    <property type="entry name" value="GTP-bdg_N"/>
    <property type="match status" value="1"/>
</dbReference>
<dbReference type="PROSITE" id="PS51705">
    <property type="entry name" value="G_HFLX"/>
    <property type="match status" value="1"/>
</dbReference>
<evidence type="ECO:0000256" key="5">
    <source>
        <dbReference type="ARBA" id="ARBA00023134"/>
    </source>
</evidence>
<feature type="region of interest" description="Disordered" evidence="9">
    <location>
        <begin position="1"/>
        <end position="22"/>
    </location>
</feature>
<accession>A0A833FR04</accession>
<dbReference type="InterPro" id="IPR042108">
    <property type="entry name" value="GTPase_HflX_N_sf"/>
</dbReference>
<evidence type="ECO:0000256" key="3">
    <source>
        <dbReference type="ARBA" id="ARBA00022741"/>
    </source>
</evidence>
<reference evidence="11 12" key="1">
    <citation type="submission" date="2019-09" db="EMBL/GenBank/DDBJ databases">
        <title>Taxonomic organization of the family Brucellaceae based on a phylogenomic approach.</title>
        <authorList>
            <person name="Leclercq S."/>
            <person name="Cloeckaert A."/>
            <person name="Zygmunt M.S."/>
        </authorList>
    </citation>
    <scope>NUCLEOTIDE SEQUENCE [LARGE SCALE GENOMIC DNA]</scope>
    <source>
        <strain evidence="11 12">LMG 18957</strain>
    </source>
</reference>
<keyword evidence="2 8" id="KW-0479">Metal-binding</keyword>
<feature type="binding site" evidence="8">
    <location>
        <position position="266"/>
    </location>
    <ligand>
        <name>Mg(2+)</name>
        <dbReference type="ChEBI" id="CHEBI:18420"/>
    </ligand>
</feature>
<feature type="binding site" evidence="7">
    <location>
        <begin position="355"/>
        <end position="358"/>
    </location>
    <ligand>
        <name>GTP</name>
        <dbReference type="ChEBI" id="CHEBI:37565"/>
    </ligand>
</feature>
<dbReference type="InterPro" id="IPR030394">
    <property type="entry name" value="G_HFLX_dom"/>
</dbReference>
<dbReference type="Proteomes" id="UP000430843">
    <property type="component" value="Unassembled WGS sequence"/>
</dbReference>
<dbReference type="EMBL" id="WBWA01000005">
    <property type="protein sequence ID" value="KAB2665941.1"/>
    <property type="molecule type" value="Genomic_DNA"/>
</dbReference>
<dbReference type="GO" id="GO:0043022">
    <property type="term" value="F:ribosome binding"/>
    <property type="evidence" value="ECO:0007669"/>
    <property type="project" value="TreeGrafter"/>
</dbReference>
<dbReference type="Gene3D" id="6.10.250.2860">
    <property type="match status" value="1"/>
</dbReference>
<keyword evidence="12" id="KW-1185">Reference proteome</keyword>
<dbReference type="FunFam" id="3.40.50.11060:FF:000001">
    <property type="entry name" value="GTPase HflX"/>
    <property type="match status" value="1"/>
</dbReference>
<dbReference type="Gene3D" id="3.40.50.300">
    <property type="entry name" value="P-loop containing nucleotide triphosphate hydrolases"/>
    <property type="match status" value="1"/>
</dbReference>
<dbReference type="GO" id="GO:0005737">
    <property type="term" value="C:cytoplasm"/>
    <property type="evidence" value="ECO:0007669"/>
    <property type="project" value="UniProtKB-SubCell"/>
</dbReference>
<comment type="similarity">
    <text evidence="6">Belongs to the TRAFAC class OBG-HflX-like GTPase superfamily. HflX GTPase family.</text>
</comment>
<feature type="binding site" evidence="7">
    <location>
        <begin position="286"/>
        <end position="289"/>
    </location>
    <ligand>
        <name>GTP</name>
        <dbReference type="ChEBI" id="CHEBI:37565"/>
    </ligand>
</feature>
<gene>
    <name evidence="6 11" type="primary">hflX</name>
    <name evidence="11" type="ORF">F9K91_07360</name>
</gene>
<comment type="subcellular location">
    <subcellularLocation>
        <location evidence="6">Cytoplasm</location>
    </subcellularLocation>
    <text evidence="6">May associate with membranes.</text>
</comment>
<feature type="binding site" evidence="7">
    <location>
        <begin position="239"/>
        <end position="246"/>
    </location>
    <ligand>
        <name>GTP</name>
        <dbReference type="ChEBI" id="CHEBI:37565"/>
    </ligand>
</feature>
<evidence type="ECO:0000256" key="1">
    <source>
        <dbReference type="ARBA" id="ARBA00022490"/>
    </source>
</evidence>
<keyword evidence="1 6" id="KW-0963">Cytoplasm</keyword>
<dbReference type="GO" id="GO:0005525">
    <property type="term" value="F:GTP binding"/>
    <property type="evidence" value="ECO:0007669"/>
    <property type="project" value="UniProtKB-UniRule"/>
</dbReference>
<dbReference type="Pfam" id="PF19275">
    <property type="entry name" value="HflX_C"/>
    <property type="match status" value="1"/>
</dbReference>
<feature type="compositionally biased region" description="Basic and acidic residues" evidence="9">
    <location>
        <begin position="7"/>
        <end position="19"/>
    </location>
</feature>
<comment type="function">
    <text evidence="6">GTPase that associates with the 50S ribosomal subunit and may have a role during protein synthesis or ribosome biogenesis.</text>
</comment>
<dbReference type="Gene3D" id="3.40.50.11060">
    <property type="entry name" value="GTPase HflX, N-terminal domain"/>
    <property type="match status" value="1"/>
</dbReference>
<dbReference type="CDD" id="cd01878">
    <property type="entry name" value="HflX"/>
    <property type="match status" value="1"/>
</dbReference>